<reference evidence="1 2" key="1">
    <citation type="submission" date="2006-03" db="EMBL/GenBank/DDBJ databases">
        <authorList>
            <person name="Giovannoni S.J."/>
            <person name="Cho J.-C."/>
            <person name="Ferriera S."/>
            <person name="Johnson J."/>
            <person name="Kravitz S."/>
            <person name="Halpern A."/>
            <person name="Remington K."/>
            <person name="Beeson K."/>
            <person name="Tran B."/>
            <person name="Rogers Y.-H."/>
            <person name="Friedman R."/>
            <person name="Venter J.C."/>
        </authorList>
    </citation>
    <scope>NUCLEOTIDE SEQUENCE [LARGE SCALE GENOMIC DNA]</scope>
    <source>
        <strain evidence="1 2">HTCC2207</strain>
    </source>
</reference>
<name>Q1YP28_9GAMM</name>
<dbReference type="HOGENOM" id="CLU_3153203_0_0_6"/>
<dbReference type="Proteomes" id="UP000005555">
    <property type="component" value="Unassembled WGS sequence"/>
</dbReference>
<accession>Q1YP28</accession>
<protein>
    <submittedName>
        <fullName evidence="1">Uncharacterized protein</fullName>
    </submittedName>
</protein>
<dbReference type="AlphaFoldDB" id="Q1YP28"/>
<sequence>MTGFRALQIAEFSALSETWLELLEITASVKRKIEGYTAIELIAGKQLY</sequence>
<comment type="caution">
    <text evidence="1">The sequence shown here is derived from an EMBL/GenBank/DDBJ whole genome shotgun (WGS) entry which is preliminary data.</text>
</comment>
<gene>
    <name evidence="1" type="ORF">GB2207_07467</name>
</gene>
<proteinExistence type="predicted"/>
<evidence type="ECO:0000313" key="2">
    <source>
        <dbReference type="Proteomes" id="UP000005555"/>
    </source>
</evidence>
<evidence type="ECO:0000313" key="1">
    <source>
        <dbReference type="EMBL" id="EAS46018.1"/>
    </source>
</evidence>
<dbReference type="EMBL" id="AAPI01000012">
    <property type="protein sequence ID" value="EAS46018.1"/>
    <property type="molecule type" value="Genomic_DNA"/>
</dbReference>
<keyword evidence="2" id="KW-1185">Reference proteome</keyword>
<organism evidence="1 2">
    <name type="scientific">gamma proteobacterium HTCC2207</name>
    <dbReference type="NCBI Taxonomy" id="314287"/>
    <lineage>
        <taxon>Bacteria</taxon>
        <taxon>Pseudomonadati</taxon>
        <taxon>Pseudomonadota</taxon>
        <taxon>Gammaproteobacteria</taxon>
        <taxon>Cellvibrionales</taxon>
        <taxon>Porticoccaceae</taxon>
        <taxon>SAR92 clade</taxon>
    </lineage>
</organism>